<accession>A0A0W0E9E5</accession>
<organism evidence="1 2">
    <name type="scientific">Candida glabrata</name>
    <name type="common">Yeast</name>
    <name type="synonym">Torulopsis glabrata</name>
    <dbReference type="NCBI Taxonomy" id="5478"/>
    <lineage>
        <taxon>Eukaryota</taxon>
        <taxon>Fungi</taxon>
        <taxon>Dikarya</taxon>
        <taxon>Ascomycota</taxon>
        <taxon>Saccharomycotina</taxon>
        <taxon>Saccharomycetes</taxon>
        <taxon>Saccharomycetales</taxon>
        <taxon>Saccharomycetaceae</taxon>
        <taxon>Nakaseomyces</taxon>
    </lineage>
</organism>
<dbReference type="VEuPathDB" id="FungiDB:CAGL0H07645g"/>
<gene>
    <name evidence="1" type="ORF">AO440_002223</name>
</gene>
<dbReference type="VEuPathDB" id="FungiDB:GWK60_H07623"/>
<dbReference type="VEuPathDB" id="FungiDB:GVI51_H07557"/>
<protein>
    <submittedName>
        <fullName evidence="1">Protein ZIP2</fullName>
    </submittedName>
</protein>
<name>A0A0W0E9E5_CANGB</name>
<dbReference type="Proteomes" id="UP000054886">
    <property type="component" value="Unassembled WGS sequence"/>
</dbReference>
<proteinExistence type="predicted"/>
<sequence length="526" mass="60793">MPSKLESKMTSICEESLPKTVIFDYQGYFALKQKLLTSNTLLTARLNPISTSAGCRQKLKFTTHWPSWTIEIKTDISNISRLHKVLFDENFNKIELFKLTSCNLKVERSTSIKKKHIATWKLDKLQLKELDWDPLRKLKAYSVQKKINCDEVHAQATFTTTPLKLVLMPINSSEIHILQNNYGNIVISAKSFGNLQPKNMTESSQVSNNNTKLLKEARTTGSSMSDRSTSNTSYKCSSLVPEKRSLLDSNLISIVQLKKLRTSYPQSIESHSGEMSLLRLLHSNSGKTEIQQNDTWYDTAKLNTTPKITSFKLEGQDIKKKVSIIANEYDISTTYQITRLLRERQYSNIEEYRMTLPCHFILSFSSCLLLVEISKVFQCITAGELFLERTLSILIKHFRVVHVFIEYEPNTELYDKDIFWKAKLILNNPQVRTIFIPKFSNNLTTWMLRVTTIQGQKFQEMVKDNTLSHFNINPYQEYLIQEKLRESSPSRLIETLVFGDHVLDGILTPIHINSLKIFARENWHLT</sequence>
<dbReference type="EMBL" id="LLZZ01000116">
    <property type="protein sequence ID" value="KTB04716.1"/>
    <property type="molecule type" value="Genomic_DNA"/>
</dbReference>
<evidence type="ECO:0000313" key="1">
    <source>
        <dbReference type="EMBL" id="KTB04716.1"/>
    </source>
</evidence>
<comment type="caution">
    <text evidence="1">The sequence shown here is derived from an EMBL/GenBank/DDBJ whole genome shotgun (WGS) entry which is preliminary data.</text>
</comment>
<dbReference type="VEuPathDB" id="FungiDB:B1J91_H07645g"/>
<dbReference type="AlphaFoldDB" id="A0A0W0E9E5"/>
<evidence type="ECO:0000313" key="2">
    <source>
        <dbReference type="Proteomes" id="UP000054886"/>
    </source>
</evidence>
<reference evidence="1 2" key="1">
    <citation type="submission" date="2015-10" db="EMBL/GenBank/DDBJ databases">
        <title>Draft genomes sequences of Candida glabrata isolates 1A, 1B, 2A, 2B, 3A and 3B.</title>
        <authorList>
            <person name="Haavelsrud O.E."/>
            <person name="Gaustad P."/>
        </authorList>
    </citation>
    <scope>NUCLEOTIDE SEQUENCE [LARGE SCALE GENOMIC DNA]</scope>
    <source>
        <strain evidence="1">910700640</strain>
    </source>
</reference>